<sequence length="121" mass="13622">MSINGVEWLLIFVVALILFGPKKLPELGKAVGKSLREFKKATNGLLNDNEKEAEPKESKTGQEEVKKTSQTENKPKETEDKENKTVQVEMKKTGQTDHEPSKETETKENKAVQEQVKEPSL</sequence>
<dbReference type="HAMAP" id="MF_00236">
    <property type="entry name" value="TatA_E"/>
    <property type="match status" value="1"/>
</dbReference>
<dbReference type="AlphaFoldDB" id="A0A7W1XS83"/>
<dbReference type="PANTHER" id="PTHR42982">
    <property type="entry name" value="SEC-INDEPENDENT PROTEIN TRANSLOCASE PROTEIN TATA"/>
    <property type="match status" value="1"/>
</dbReference>
<accession>A0A7W1XS83</accession>
<dbReference type="Proteomes" id="UP000538292">
    <property type="component" value="Unassembled WGS sequence"/>
</dbReference>
<evidence type="ECO:0000256" key="10">
    <source>
        <dbReference type="SAM" id="MobiDB-lite"/>
    </source>
</evidence>
<keyword evidence="5 9" id="KW-0653">Protein transport</keyword>
<evidence type="ECO:0000256" key="6">
    <source>
        <dbReference type="ARBA" id="ARBA00022989"/>
    </source>
</evidence>
<gene>
    <name evidence="9" type="primary">tatA</name>
    <name evidence="11" type="ORF">H2C83_07720</name>
</gene>
<evidence type="ECO:0000256" key="7">
    <source>
        <dbReference type="ARBA" id="ARBA00023010"/>
    </source>
</evidence>
<evidence type="ECO:0000256" key="9">
    <source>
        <dbReference type="HAMAP-Rule" id="MF_00236"/>
    </source>
</evidence>
<reference evidence="11 12" key="1">
    <citation type="submission" date="2020-07" db="EMBL/GenBank/DDBJ databases">
        <title>Thermoactinomyces phylogeny.</title>
        <authorList>
            <person name="Dunlap C."/>
        </authorList>
    </citation>
    <scope>NUCLEOTIDE SEQUENCE [LARGE SCALE GENOMIC DNA]</scope>
    <source>
        <strain evidence="11 12">AMNI-1</strain>
    </source>
</reference>
<keyword evidence="8 9" id="KW-0472">Membrane</keyword>
<comment type="caution">
    <text evidence="11">The sequence shown here is derived from an EMBL/GenBank/DDBJ whole genome shotgun (WGS) entry which is preliminary data.</text>
</comment>
<dbReference type="PANTHER" id="PTHR42982:SF1">
    <property type="entry name" value="SEC-INDEPENDENT PROTEIN TRANSLOCASE PROTEIN TATA"/>
    <property type="match status" value="1"/>
</dbReference>
<keyword evidence="4 9" id="KW-0812">Transmembrane</keyword>
<keyword evidence="12" id="KW-1185">Reference proteome</keyword>
<proteinExistence type="inferred from homology"/>
<dbReference type="EMBL" id="JACEOL010000025">
    <property type="protein sequence ID" value="MBA4602205.1"/>
    <property type="molecule type" value="Genomic_DNA"/>
</dbReference>
<evidence type="ECO:0000256" key="4">
    <source>
        <dbReference type="ARBA" id="ARBA00022692"/>
    </source>
</evidence>
<evidence type="ECO:0000256" key="2">
    <source>
        <dbReference type="ARBA" id="ARBA00022448"/>
    </source>
</evidence>
<dbReference type="InterPro" id="IPR006312">
    <property type="entry name" value="TatA/E"/>
</dbReference>
<dbReference type="Pfam" id="PF02416">
    <property type="entry name" value="TatA_B_E"/>
    <property type="match status" value="1"/>
</dbReference>
<comment type="function">
    <text evidence="9">Part of the twin-arginine translocation (Tat) system that transports large folded proteins containing a characteristic twin-arginine motif in their signal peptide across membranes. TatA could form the protein-conducting channel of the Tat system.</text>
</comment>
<evidence type="ECO:0000256" key="8">
    <source>
        <dbReference type="ARBA" id="ARBA00023136"/>
    </source>
</evidence>
<dbReference type="GO" id="GO:0043953">
    <property type="term" value="P:protein transport by the Tat complex"/>
    <property type="evidence" value="ECO:0007669"/>
    <property type="project" value="UniProtKB-UniRule"/>
</dbReference>
<feature type="compositionally biased region" description="Basic and acidic residues" evidence="10">
    <location>
        <begin position="48"/>
        <end position="121"/>
    </location>
</feature>
<dbReference type="RefSeq" id="WP_181739469.1">
    <property type="nucleotide sequence ID" value="NZ_JACEOL010000025.1"/>
</dbReference>
<dbReference type="NCBIfam" id="TIGR01411">
    <property type="entry name" value="tatAE"/>
    <property type="match status" value="1"/>
</dbReference>
<evidence type="ECO:0000313" key="12">
    <source>
        <dbReference type="Proteomes" id="UP000538292"/>
    </source>
</evidence>
<evidence type="ECO:0000256" key="1">
    <source>
        <dbReference type="ARBA" id="ARBA00004162"/>
    </source>
</evidence>
<dbReference type="InterPro" id="IPR003369">
    <property type="entry name" value="TatA/B/E"/>
</dbReference>
<keyword evidence="6 9" id="KW-1133">Transmembrane helix</keyword>
<name>A0A7W1XS83_9BACL</name>
<comment type="subunit">
    <text evidence="9">Forms a complex with TatC.</text>
</comment>
<dbReference type="GO" id="GO:0008320">
    <property type="term" value="F:protein transmembrane transporter activity"/>
    <property type="evidence" value="ECO:0007669"/>
    <property type="project" value="UniProtKB-UniRule"/>
</dbReference>
<keyword evidence="2 9" id="KW-0813">Transport</keyword>
<keyword evidence="7 9" id="KW-0811">Translocation</keyword>
<comment type="subcellular location">
    <subcellularLocation>
        <location evidence="1 9">Cell membrane</location>
        <topology evidence="1 9">Single-pass membrane protein</topology>
    </subcellularLocation>
</comment>
<dbReference type="Gene3D" id="1.20.5.3310">
    <property type="match status" value="1"/>
</dbReference>
<protein>
    <recommendedName>
        <fullName evidence="9">Sec-independent protein translocase protein TatA</fullName>
    </recommendedName>
</protein>
<evidence type="ECO:0000313" key="11">
    <source>
        <dbReference type="EMBL" id="MBA4602205.1"/>
    </source>
</evidence>
<dbReference type="NCBIfam" id="NF011430">
    <property type="entry name" value="PRK14861.1"/>
    <property type="match status" value="1"/>
</dbReference>
<evidence type="ECO:0000256" key="3">
    <source>
        <dbReference type="ARBA" id="ARBA00022475"/>
    </source>
</evidence>
<comment type="similarity">
    <text evidence="9">Belongs to the TatA/E family.</text>
</comment>
<organism evidence="11 12">
    <name type="scientific">Thermoactinomyces mirandus</name>
    <dbReference type="NCBI Taxonomy" id="2756294"/>
    <lineage>
        <taxon>Bacteria</taxon>
        <taxon>Bacillati</taxon>
        <taxon>Bacillota</taxon>
        <taxon>Bacilli</taxon>
        <taxon>Bacillales</taxon>
        <taxon>Thermoactinomycetaceae</taxon>
        <taxon>Thermoactinomyces</taxon>
    </lineage>
</organism>
<feature type="region of interest" description="Disordered" evidence="10">
    <location>
        <begin position="40"/>
        <end position="121"/>
    </location>
</feature>
<evidence type="ECO:0000256" key="5">
    <source>
        <dbReference type="ARBA" id="ARBA00022927"/>
    </source>
</evidence>
<dbReference type="GO" id="GO:0033281">
    <property type="term" value="C:TAT protein transport complex"/>
    <property type="evidence" value="ECO:0007669"/>
    <property type="project" value="UniProtKB-UniRule"/>
</dbReference>
<keyword evidence="3 9" id="KW-1003">Cell membrane</keyword>